<accession>A0A158BXX5</accession>
<protein>
    <submittedName>
        <fullName evidence="1">Uncharacterized protein</fullName>
    </submittedName>
</protein>
<dbReference type="RefSeq" id="WP_269767989.1">
    <property type="nucleotide sequence ID" value="NZ_FCOA02000015.1"/>
</dbReference>
<dbReference type="Proteomes" id="UP000054851">
    <property type="component" value="Unassembled WGS sequence"/>
</dbReference>
<reference evidence="1" key="1">
    <citation type="submission" date="2016-01" db="EMBL/GenBank/DDBJ databases">
        <authorList>
            <person name="Peeters C."/>
        </authorList>
    </citation>
    <scope>NUCLEOTIDE SEQUENCE</scope>
    <source>
        <strain evidence="1">LMG 29322</strain>
    </source>
</reference>
<keyword evidence="2" id="KW-1185">Reference proteome</keyword>
<evidence type="ECO:0000313" key="1">
    <source>
        <dbReference type="EMBL" id="SAK74942.1"/>
    </source>
</evidence>
<name>A0A158BXX5_9BURK</name>
<proteinExistence type="predicted"/>
<sequence>MHRAIYVVDQSFFSFGCFYRVDLRSRSGRLIQTHYVKLSDIAWC</sequence>
<gene>
    <name evidence="1" type="ORF">AWB79_04425</name>
</gene>
<dbReference type="AlphaFoldDB" id="A0A158BXX5"/>
<organism evidence="1 2">
    <name type="scientific">Caballeronia hypogeia</name>
    <dbReference type="NCBI Taxonomy" id="1777140"/>
    <lineage>
        <taxon>Bacteria</taxon>
        <taxon>Pseudomonadati</taxon>
        <taxon>Pseudomonadota</taxon>
        <taxon>Betaproteobacteria</taxon>
        <taxon>Burkholderiales</taxon>
        <taxon>Burkholderiaceae</taxon>
        <taxon>Caballeronia</taxon>
    </lineage>
</organism>
<evidence type="ECO:0000313" key="2">
    <source>
        <dbReference type="Proteomes" id="UP000054851"/>
    </source>
</evidence>
<dbReference type="EMBL" id="FCOA02000015">
    <property type="protein sequence ID" value="SAK74942.1"/>
    <property type="molecule type" value="Genomic_DNA"/>
</dbReference>
<comment type="caution">
    <text evidence="1">The sequence shown here is derived from an EMBL/GenBank/DDBJ whole genome shotgun (WGS) entry which is preliminary data.</text>
</comment>